<feature type="non-terminal residue" evidence="2">
    <location>
        <position position="1"/>
    </location>
</feature>
<dbReference type="EMBL" id="BART01041789">
    <property type="protein sequence ID" value="GAH28987.1"/>
    <property type="molecule type" value="Genomic_DNA"/>
</dbReference>
<evidence type="ECO:0000313" key="2">
    <source>
        <dbReference type="EMBL" id="GAH28987.1"/>
    </source>
</evidence>
<accession>X1E8U3</accession>
<comment type="caution">
    <text evidence="2">The sequence shown here is derived from an EMBL/GenBank/DDBJ whole genome shotgun (WGS) entry which is preliminary data.</text>
</comment>
<protein>
    <recommendedName>
        <fullName evidence="1">3-keto-alpha-glucoside-1,2-lyase/3-keto-2-hydroxy-glucal hydratase domain-containing protein</fullName>
    </recommendedName>
</protein>
<feature type="non-terminal residue" evidence="2">
    <location>
        <position position="53"/>
    </location>
</feature>
<organism evidence="2">
    <name type="scientific">marine sediment metagenome</name>
    <dbReference type="NCBI Taxonomy" id="412755"/>
    <lineage>
        <taxon>unclassified sequences</taxon>
        <taxon>metagenomes</taxon>
        <taxon>ecological metagenomes</taxon>
    </lineage>
</organism>
<dbReference type="Gene3D" id="2.60.120.560">
    <property type="entry name" value="Exo-inulinase, domain 1"/>
    <property type="match status" value="1"/>
</dbReference>
<reference evidence="2" key="1">
    <citation type="journal article" date="2014" name="Front. Microbiol.">
        <title>High frequency of phylogenetically diverse reductive dehalogenase-homologous genes in deep subseafloor sedimentary metagenomes.</title>
        <authorList>
            <person name="Kawai M."/>
            <person name="Futagami T."/>
            <person name="Toyoda A."/>
            <person name="Takaki Y."/>
            <person name="Nishi S."/>
            <person name="Hori S."/>
            <person name="Arai W."/>
            <person name="Tsubouchi T."/>
            <person name="Morono Y."/>
            <person name="Uchiyama I."/>
            <person name="Ito T."/>
            <person name="Fujiyama A."/>
            <person name="Inagaki F."/>
            <person name="Takami H."/>
        </authorList>
    </citation>
    <scope>NUCLEOTIDE SEQUENCE</scope>
    <source>
        <strain evidence="2">Expedition CK06-06</strain>
    </source>
</reference>
<gene>
    <name evidence="2" type="ORF">S01H4_66966</name>
</gene>
<evidence type="ECO:0000259" key="1">
    <source>
        <dbReference type="Pfam" id="PF06439"/>
    </source>
</evidence>
<sequence length="53" mass="6147">DLITIETFENFELIWEWKLNKNGNSGIKYNVSEELSTSLPPVNAALGWEYQMI</sequence>
<proteinExistence type="predicted"/>
<dbReference type="AlphaFoldDB" id="X1E8U3"/>
<dbReference type="Pfam" id="PF06439">
    <property type="entry name" value="3keto-disac_hyd"/>
    <property type="match status" value="1"/>
</dbReference>
<dbReference type="InterPro" id="IPR010496">
    <property type="entry name" value="AL/BT2_dom"/>
</dbReference>
<name>X1E8U3_9ZZZZ</name>
<feature type="domain" description="3-keto-alpha-glucoside-1,2-lyase/3-keto-2-hydroxy-glucal hydratase" evidence="1">
    <location>
        <begin position="1"/>
        <end position="52"/>
    </location>
</feature>
<dbReference type="GO" id="GO:0016787">
    <property type="term" value="F:hydrolase activity"/>
    <property type="evidence" value="ECO:0007669"/>
    <property type="project" value="InterPro"/>
</dbReference>